<dbReference type="PANTHER" id="PTHR43471">
    <property type="entry name" value="ABC TRANSPORTER PERMEASE"/>
    <property type="match status" value="1"/>
</dbReference>
<keyword evidence="1" id="KW-0472">Membrane</keyword>
<dbReference type="EMBL" id="CADCTB010000130">
    <property type="protein sequence ID" value="CAA9248267.1"/>
    <property type="molecule type" value="Genomic_DNA"/>
</dbReference>
<evidence type="ECO:0000313" key="2">
    <source>
        <dbReference type="EMBL" id="CAA9248267.1"/>
    </source>
</evidence>
<dbReference type="AlphaFoldDB" id="A0A6J4IDW5"/>
<dbReference type="Pfam" id="PF12679">
    <property type="entry name" value="ABC2_membrane_2"/>
    <property type="match status" value="1"/>
</dbReference>
<feature type="transmembrane region" description="Helical" evidence="1">
    <location>
        <begin position="133"/>
        <end position="156"/>
    </location>
</feature>
<proteinExistence type="predicted"/>
<reference evidence="2" key="1">
    <citation type="submission" date="2020-02" db="EMBL/GenBank/DDBJ databases">
        <authorList>
            <person name="Meier V. D."/>
        </authorList>
    </citation>
    <scope>NUCLEOTIDE SEQUENCE</scope>
    <source>
        <strain evidence="2">AVDCRST_MAG10</strain>
    </source>
</reference>
<feature type="transmembrane region" description="Helical" evidence="1">
    <location>
        <begin position="86"/>
        <end position="112"/>
    </location>
</feature>
<dbReference type="GO" id="GO:0005886">
    <property type="term" value="C:plasma membrane"/>
    <property type="evidence" value="ECO:0007669"/>
    <property type="project" value="UniProtKB-SubCell"/>
</dbReference>
<accession>A0A6J4IDW5</accession>
<evidence type="ECO:0000256" key="1">
    <source>
        <dbReference type="SAM" id="Phobius"/>
    </source>
</evidence>
<gene>
    <name evidence="2" type="ORF">AVDCRST_MAG10-2137</name>
</gene>
<keyword evidence="1" id="KW-1133">Transmembrane helix</keyword>
<sequence length="272" mass="28834">MNRGRMWAVARNDLRQLRHSPDFWAPMLVLAALFFVIIPTVLLLTITRIGSVGTVKNVSAALEVLPQAAQEAIRGDSPSDRTSYALAVYLFAPMAVIVPMTISTAVGANALVGEKEKGTGEFLAHSPASEREIYLGKLIASLLPGYLTTLVGFGLYSLAVNLIVGPHVGGWFFPTAAWWLLMLWVVPPFLAITLSVVLRLSARVKSAAAAQQASGLVTLPLIMLSYAQSTGGLLGAGAAGFWVGLAAWIAAVFGLMRGAHAVTRPRLLGVDS</sequence>
<protein>
    <recommendedName>
        <fullName evidence="3">ABC transporter permease</fullName>
    </recommendedName>
</protein>
<evidence type="ECO:0008006" key="3">
    <source>
        <dbReference type="Google" id="ProtNLM"/>
    </source>
</evidence>
<dbReference type="GO" id="GO:0140359">
    <property type="term" value="F:ABC-type transporter activity"/>
    <property type="evidence" value="ECO:0007669"/>
    <property type="project" value="InterPro"/>
</dbReference>
<feature type="transmembrane region" description="Helical" evidence="1">
    <location>
        <begin position="176"/>
        <end position="197"/>
    </location>
</feature>
<organism evidence="2">
    <name type="scientific">uncultured Acidimicrobiales bacterium</name>
    <dbReference type="NCBI Taxonomy" id="310071"/>
    <lineage>
        <taxon>Bacteria</taxon>
        <taxon>Bacillati</taxon>
        <taxon>Actinomycetota</taxon>
        <taxon>Acidimicrobiia</taxon>
        <taxon>Acidimicrobiales</taxon>
        <taxon>environmental samples</taxon>
    </lineage>
</organism>
<name>A0A6J4IDW5_9ACTN</name>
<dbReference type="PANTHER" id="PTHR43471:SF3">
    <property type="entry name" value="ABC TRANSPORTER PERMEASE PROTEIN NATB"/>
    <property type="match status" value="1"/>
</dbReference>
<feature type="transmembrane region" description="Helical" evidence="1">
    <location>
        <begin position="21"/>
        <end position="46"/>
    </location>
</feature>
<keyword evidence="1" id="KW-0812">Transmembrane</keyword>
<feature type="transmembrane region" description="Helical" evidence="1">
    <location>
        <begin position="233"/>
        <end position="256"/>
    </location>
</feature>